<dbReference type="Gene3D" id="3.40.50.1820">
    <property type="entry name" value="alpha/beta hydrolase"/>
    <property type="match status" value="1"/>
</dbReference>
<dbReference type="PANTHER" id="PTHR11802:SF3">
    <property type="entry name" value="RETINOID-INDUCIBLE SERINE CARBOXYPEPTIDASE"/>
    <property type="match status" value="1"/>
</dbReference>
<dbReference type="GO" id="GO:0004185">
    <property type="term" value="F:serine-type carboxypeptidase activity"/>
    <property type="evidence" value="ECO:0007669"/>
    <property type="project" value="InterPro"/>
</dbReference>
<dbReference type="SUPFAM" id="SSF53474">
    <property type="entry name" value="alpha/beta-Hydrolases"/>
    <property type="match status" value="1"/>
</dbReference>
<keyword evidence="5" id="KW-0325">Glycoprotein</keyword>
<evidence type="ECO:0000256" key="1">
    <source>
        <dbReference type="ARBA" id="ARBA00022645"/>
    </source>
</evidence>
<evidence type="ECO:0000256" key="5">
    <source>
        <dbReference type="ARBA" id="ARBA00023180"/>
    </source>
</evidence>
<dbReference type="AlphaFoldDB" id="A0A0C1C3R4"/>
<dbReference type="Pfam" id="PF00450">
    <property type="entry name" value="Peptidase_S10"/>
    <property type="match status" value="1"/>
</dbReference>
<evidence type="ECO:0000256" key="6">
    <source>
        <dbReference type="SAM" id="SignalP"/>
    </source>
</evidence>
<accession>A0A0C1C3R4</accession>
<keyword evidence="4" id="KW-0378">Hydrolase</keyword>
<evidence type="ECO:0000256" key="3">
    <source>
        <dbReference type="ARBA" id="ARBA00022729"/>
    </source>
</evidence>
<dbReference type="GO" id="GO:0006508">
    <property type="term" value="P:proteolysis"/>
    <property type="evidence" value="ECO:0007669"/>
    <property type="project" value="UniProtKB-KW"/>
</dbReference>
<evidence type="ECO:0000256" key="2">
    <source>
        <dbReference type="ARBA" id="ARBA00022670"/>
    </source>
</evidence>
<protein>
    <submittedName>
        <fullName evidence="7">Uncharacterized protein</fullName>
    </submittedName>
</protein>
<dbReference type="PATRIC" id="fig|83552.4.peg.646"/>
<feature type="signal peptide" evidence="6">
    <location>
        <begin position="1"/>
        <end position="26"/>
    </location>
</feature>
<organism evidence="7 8">
    <name type="scientific">Parachlamydia acanthamoebae</name>
    <dbReference type="NCBI Taxonomy" id="83552"/>
    <lineage>
        <taxon>Bacteria</taxon>
        <taxon>Pseudomonadati</taxon>
        <taxon>Chlamydiota</taxon>
        <taxon>Chlamydiia</taxon>
        <taxon>Parachlamydiales</taxon>
        <taxon>Parachlamydiaceae</taxon>
        <taxon>Parachlamydia</taxon>
    </lineage>
</organism>
<evidence type="ECO:0000313" key="7">
    <source>
        <dbReference type="EMBL" id="KIA78146.1"/>
    </source>
</evidence>
<sequence length="498" mass="56891">MFNILYKKRIMRKYFFIWLFCAFSLANCIEVENKNFVQESSHVLLLSDQTISYTAQIGTLTIGGEDKNPKAHLSYISYTKNAIDDPSRPIAFCFNGGPGSSSIWLHLGALGPKRIVFEDWLAKTPRYALEQNPHSLLDHMDLVFMDPVSSGFSSCAEGENPKSFYSYEGDVKAMSEFIRLYVTRFNRWGSPKILIGESYGAVRAIGMSEELTSRHGMELDGLVLISPVIDYQTISGLGDGNDLPSLLYLPSYTAAAWYHQKLSSSLLMRPLQDVLKEAETFALTDYAQALLLGDGLDEKNKTNIAEKMAFYTGLSCDYILLNRLRVAPHQFRKELFRKNYRSIGRFDSRLTGIEREPYYSNCESDPCEKIISGIFTSTLNQYFFQELNWKNDTKYEVLANVRPWEYSGASNRYLNLSSTLARMISQNRNLKVLIVSGRYDLAIPYFSIQYVVNHLGLDLALKNNIQTQLYDSGHMIYLETTELIKLNEQIKKIFAKRE</sequence>
<name>A0A0C1C3R4_9BACT</name>
<keyword evidence="2" id="KW-0645">Protease</keyword>
<dbReference type="InterPro" id="IPR001563">
    <property type="entry name" value="Peptidase_S10"/>
</dbReference>
<keyword evidence="1" id="KW-0121">Carboxypeptidase</keyword>
<evidence type="ECO:0000313" key="8">
    <source>
        <dbReference type="Proteomes" id="UP000031307"/>
    </source>
</evidence>
<comment type="caution">
    <text evidence="7">The sequence shown here is derived from an EMBL/GenBank/DDBJ whole genome shotgun (WGS) entry which is preliminary data.</text>
</comment>
<proteinExistence type="predicted"/>
<dbReference type="InterPro" id="IPR029058">
    <property type="entry name" value="AB_hydrolase_fold"/>
</dbReference>
<gene>
    <name evidence="7" type="ORF">DB43_EP00040</name>
</gene>
<evidence type="ECO:0000256" key="4">
    <source>
        <dbReference type="ARBA" id="ARBA00022801"/>
    </source>
</evidence>
<feature type="chain" id="PRO_5002147584" evidence="6">
    <location>
        <begin position="27"/>
        <end position="498"/>
    </location>
</feature>
<dbReference type="EMBL" id="JSAM01000035">
    <property type="protein sequence ID" value="KIA78146.1"/>
    <property type="molecule type" value="Genomic_DNA"/>
</dbReference>
<keyword evidence="3 6" id="KW-0732">Signal</keyword>
<reference evidence="7 8" key="1">
    <citation type="journal article" date="2014" name="Mol. Biol. Evol.">
        <title>Massive expansion of Ubiquitination-related gene families within the Chlamydiae.</title>
        <authorList>
            <person name="Domman D."/>
            <person name="Collingro A."/>
            <person name="Lagkouvardos I."/>
            <person name="Gehre L."/>
            <person name="Weinmaier T."/>
            <person name="Rattei T."/>
            <person name="Subtil A."/>
            <person name="Horn M."/>
        </authorList>
    </citation>
    <scope>NUCLEOTIDE SEQUENCE [LARGE SCALE GENOMIC DNA]</scope>
    <source>
        <strain evidence="7 8">OEW1</strain>
    </source>
</reference>
<dbReference type="Proteomes" id="UP000031307">
    <property type="component" value="Unassembled WGS sequence"/>
</dbReference>
<dbReference type="PANTHER" id="PTHR11802">
    <property type="entry name" value="SERINE PROTEASE FAMILY S10 SERINE CARBOXYPEPTIDASE"/>
    <property type="match status" value="1"/>
</dbReference>